<evidence type="ECO:0000313" key="1">
    <source>
        <dbReference type="EMBL" id="PAV05148.1"/>
    </source>
</evidence>
<dbReference type="EMBL" id="LMVM01000012">
    <property type="protein sequence ID" value="PAV05148.1"/>
    <property type="molecule type" value="Genomic_DNA"/>
</dbReference>
<dbReference type="Gene3D" id="2.30.110.10">
    <property type="entry name" value="Electron Transport, Fmn-binding Protein, Chain A"/>
    <property type="match status" value="1"/>
</dbReference>
<gene>
    <name evidence="1" type="ORF">ASJ80_12745</name>
</gene>
<keyword evidence="2" id="KW-1185">Reference proteome</keyword>
<dbReference type="PANTHER" id="PTHR34071">
    <property type="entry name" value="5-NITROIMIDAZOLE ANTIBIOTICS RESISTANCE PROTEIN, NIMA-FAMILY-RELATED PROTEIN-RELATED"/>
    <property type="match status" value="1"/>
</dbReference>
<dbReference type="Proteomes" id="UP000217784">
    <property type="component" value="Unassembled WGS sequence"/>
</dbReference>
<dbReference type="Pfam" id="PF12900">
    <property type="entry name" value="Pyridox_ox_2"/>
    <property type="match status" value="1"/>
</dbReference>
<evidence type="ECO:0000313" key="2">
    <source>
        <dbReference type="Proteomes" id="UP000217784"/>
    </source>
</evidence>
<sequence>MPVTGGIKYYSVIGFGKTHFIEDNGEKEDTLNIIMQKYSNKPNETFEYSKSTLDKTTVIKVEVESLTGKKSGY</sequence>
<dbReference type="AlphaFoldDB" id="A0A2A2H6Z3"/>
<organism evidence="1 2">
    <name type="scientific">Methanobacterium bryantii</name>
    <dbReference type="NCBI Taxonomy" id="2161"/>
    <lineage>
        <taxon>Archaea</taxon>
        <taxon>Methanobacteriati</taxon>
        <taxon>Methanobacteriota</taxon>
        <taxon>Methanomada group</taxon>
        <taxon>Methanobacteria</taxon>
        <taxon>Methanobacteriales</taxon>
        <taxon>Methanobacteriaceae</taxon>
        <taxon>Methanobacterium</taxon>
    </lineage>
</organism>
<protein>
    <submittedName>
        <fullName evidence="1">Uncharacterized protein</fullName>
    </submittedName>
</protein>
<dbReference type="PANTHER" id="PTHR34071:SF2">
    <property type="entry name" value="FLAVIN-NUCLEOTIDE-BINDING PROTEIN"/>
    <property type="match status" value="1"/>
</dbReference>
<dbReference type="InterPro" id="IPR012349">
    <property type="entry name" value="Split_barrel_FMN-bd"/>
</dbReference>
<accession>A0A2A2H6Z3</accession>
<dbReference type="OrthoDB" id="953at2157"/>
<comment type="caution">
    <text evidence="1">The sequence shown here is derived from an EMBL/GenBank/DDBJ whole genome shotgun (WGS) entry which is preliminary data.</text>
</comment>
<reference evidence="1 2" key="1">
    <citation type="journal article" date="2017" name="BMC Genomics">
        <title>Genomic analysis of methanogenic archaea reveals a shift towards energy conservation.</title>
        <authorList>
            <person name="Gilmore S.P."/>
            <person name="Henske J.K."/>
            <person name="Sexton J.A."/>
            <person name="Solomon K.V."/>
            <person name="Seppala S."/>
            <person name="Yoo J.I."/>
            <person name="Huyett L.M."/>
            <person name="Pressman A."/>
            <person name="Cogan J.Z."/>
            <person name="Kivenson V."/>
            <person name="Peng X."/>
            <person name="Tan Y."/>
            <person name="Valentine D.L."/>
            <person name="O'Malley M.A."/>
        </authorList>
    </citation>
    <scope>NUCLEOTIDE SEQUENCE [LARGE SCALE GENOMIC DNA]</scope>
    <source>
        <strain evidence="1 2">M.o.H.</strain>
    </source>
</reference>
<dbReference type="InterPro" id="IPR024747">
    <property type="entry name" value="Pyridox_Oxase-rel"/>
</dbReference>
<dbReference type="SUPFAM" id="SSF50475">
    <property type="entry name" value="FMN-binding split barrel"/>
    <property type="match status" value="1"/>
</dbReference>
<name>A0A2A2H6Z3_METBR</name>
<dbReference type="RefSeq" id="WP_069584969.1">
    <property type="nucleotide sequence ID" value="NZ_LMVM01000012.1"/>
</dbReference>
<proteinExistence type="predicted"/>